<dbReference type="EMBL" id="LAVV01002987">
    <property type="protein sequence ID" value="KNZ62449.1"/>
    <property type="molecule type" value="Genomic_DNA"/>
</dbReference>
<protein>
    <submittedName>
        <fullName evidence="1">Uncharacterized protein</fullName>
    </submittedName>
</protein>
<keyword evidence="2" id="KW-1185">Reference proteome</keyword>
<accession>A0A0L6VP10</accession>
<dbReference type="AlphaFoldDB" id="A0A0L6VP10"/>
<sequence length="482" mass="54222">MLRPEFLSWLKHLFTYDNELDDDLFAKVTRPNQPRKRAMTDEEAPATSGNLPRRLYIAAKPSAELKSSYTPEPPNQKTMILAEPSSLIRMLQCHIPSCDSTPGLEVLCPKTHSGMLQGATKISLALLLTGGKPQLLVTGLNGPAHKSKPVYCHLLSHLDQTERWPNQKAVMAEPSSLIRIISINTPRNLPHTSHDTFFCPLSLHSRCHAWGHKLKTPRALTLNTGTSPPSCLSDHYTQASQISISTLHVSINQPDPTQSLSFHFPFNCTRPLLVILLPYILKILPPHSCLHLSHLNILTCGMLSSLKINFFFLLYDLSAVLVLHSSSLLHTHISLFSWLSPHHTNLPEVPFPLLTSLILAKTFALVELNRLIGFFDVAINTPNVEQFITICVRACDNQCCMRSRFFYCLVQQQKLFSQLQSLSSKISSQPVRRNLKRLRKPNTSGQRRTLIDQEVSWSHPAIRAYYSPGRTGRRQSEDGVES</sequence>
<evidence type="ECO:0000313" key="1">
    <source>
        <dbReference type="EMBL" id="KNZ62449.1"/>
    </source>
</evidence>
<evidence type="ECO:0000313" key="2">
    <source>
        <dbReference type="Proteomes" id="UP000037035"/>
    </source>
</evidence>
<reference evidence="1 2" key="1">
    <citation type="submission" date="2015-08" db="EMBL/GenBank/DDBJ databases">
        <title>Next Generation Sequencing and Analysis of the Genome of Puccinia sorghi L Schw, the Causal Agent of Maize Common Rust.</title>
        <authorList>
            <person name="Rochi L."/>
            <person name="Burguener G."/>
            <person name="Darino M."/>
            <person name="Turjanski A."/>
            <person name="Kreff E."/>
            <person name="Dieguez M.J."/>
            <person name="Sacco F."/>
        </authorList>
    </citation>
    <scope>NUCLEOTIDE SEQUENCE [LARGE SCALE GENOMIC DNA]</scope>
    <source>
        <strain evidence="1 2">RO10H11247</strain>
    </source>
</reference>
<dbReference type="VEuPathDB" id="FungiDB:VP01_1268g3"/>
<dbReference type="Proteomes" id="UP000037035">
    <property type="component" value="Unassembled WGS sequence"/>
</dbReference>
<comment type="caution">
    <text evidence="1">The sequence shown here is derived from an EMBL/GenBank/DDBJ whole genome shotgun (WGS) entry which is preliminary data.</text>
</comment>
<proteinExistence type="predicted"/>
<gene>
    <name evidence="1" type="ORF">VP01_1268g3</name>
</gene>
<name>A0A0L6VP10_9BASI</name>
<organism evidence="1 2">
    <name type="scientific">Puccinia sorghi</name>
    <dbReference type="NCBI Taxonomy" id="27349"/>
    <lineage>
        <taxon>Eukaryota</taxon>
        <taxon>Fungi</taxon>
        <taxon>Dikarya</taxon>
        <taxon>Basidiomycota</taxon>
        <taxon>Pucciniomycotina</taxon>
        <taxon>Pucciniomycetes</taxon>
        <taxon>Pucciniales</taxon>
        <taxon>Pucciniaceae</taxon>
        <taxon>Puccinia</taxon>
    </lineage>
</organism>